<evidence type="ECO:0000313" key="10">
    <source>
        <dbReference type="EMBL" id="KAK1009288.1"/>
    </source>
</evidence>
<reference evidence="10" key="1">
    <citation type="submission" date="2023-06" db="EMBL/GenBank/DDBJ databases">
        <title>Black Yeasts Isolated from many extreme environments.</title>
        <authorList>
            <person name="Coleine C."/>
            <person name="Stajich J.E."/>
            <person name="Selbmann L."/>
        </authorList>
    </citation>
    <scope>NUCLEOTIDE SEQUENCE</scope>
    <source>
        <strain evidence="10">CCFEE 5200</strain>
    </source>
</reference>
<keyword evidence="11" id="KW-1185">Reference proteome</keyword>
<evidence type="ECO:0000256" key="3">
    <source>
        <dbReference type="ARBA" id="ARBA00022448"/>
    </source>
</evidence>
<dbReference type="EMBL" id="JAUJLE010000014">
    <property type="protein sequence ID" value="KAK1009288.1"/>
    <property type="molecule type" value="Genomic_DNA"/>
</dbReference>
<name>A0AAN6R0E2_9PEZI</name>
<keyword evidence="3" id="KW-0813">Transport</keyword>
<comment type="subcellular location">
    <subcellularLocation>
        <location evidence="1">Cell membrane</location>
        <topology evidence="1">Multi-pass membrane protein</topology>
    </subcellularLocation>
</comment>
<comment type="caution">
    <text evidence="10">The sequence shown here is derived from an EMBL/GenBank/DDBJ whole genome shotgun (WGS) entry which is preliminary data.</text>
</comment>
<keyword evidence="7 9" id="KW-0472">Membrane</keyword>
<dbReference type="InterPro" id="IPR045863">
    <property type="entry name" value="CorA_TM1_TM2"/>
</dbReference>
<feature type="transmembrane region" description="Helical" evidence="9">
    <location>
        <begin position="600"/>
        <end position="622"/>
    </location>
</feature>
<dbReference type="InterPro" id="IPR045861">
    <property type="entry name" value="CorA_cytoplasmic_dom"/>
</dbReference>
<dbReference type="GO" id="GO:0000287">
    <property type="term" value="F:magnesium ion binding"/>
    <property type="evidence" value="ECO:0007669"/>
    <property type="project" value="TreeGrafter"/>
</dbReference>
<evidence type="ECO:0000256" key="8">
    <source>
        <dbReference type="SAM" id="MobiDB-lite"/>
    </source>
</evidence>
<accession>A0AAN6R0E2</accession>
<keyword evidence="5 9" id="KW-0812">Transmembrane</keyword>
<dbReference type="Proteomes" id="UP001175353">
    <property type="component" value="Unassembled WGS sequence"/>
</dbReference>
<feature type="compositionally biased region" description="Basic and acidic residues" evidence="8">
    <location>
        <begin position="257"/>
        <end position="268"/>
    </location>
</feature>
<dbReference type="GO" id="GO:0015087">
    <property type="term" value="F:cobalt ion transmembrane transporter activity"/>
    <property type="evidence" value="ECO:0007669"/>
    <property type="project" value="TreeGrafter"/>
</dbReference>
<organism evidence="10 11">
    <name type="scientific">Friedmanniomyces endolithicus</name>
    <dbReference type="NCBI Taxonomy" id="329885"/>
    <lineage>
        <taxon>Eukaryota</taxon>
        <taxon>Fungi</taxon>
        <taxon>Dikarya</taxon>
        <taxon>Ascomycota</taxon>
        <taxon>Pezizomycotina</taxon>
        <taxon>Dothideomycetes</taxon>
        <taxon>Dothideomycetidae</taxon>
        <taxon>Mycosphaerellales</taxon>
        <taxon>Teratosphaeriaceae</taxon>
        <taxon>Friedmanniomyces</taxon>
    </lineage>
</organism>
<feature type="compositionally biased region" description="Low complexity" evidence="8">
    <location>
        <begin position="489"/>
        <end position="503"/>
    </location>
</feature>
<feature type="region of interest" description="Disordered" evidence="8">
    <location>
        <begin position="257"/>
        <end position="295"/>
    </location>
</feature>
<feature type="region of interest" description="Disordered" evidence="8">
    <location>
        <begin position="56"/>
        <end position="103"/>
    </location>
</feature>
<keyword evidence="4" id="KW-1003">Cell membrane</keyword>
<evidence type="ECO:0000256" key="6">
    <source>
        <dbReference type="ARBA" id="ARBA00022989"/>
    </source>
</evidence>
<dbReference type="Gene3D" id="1.20.58.340">
    <property type="entry name" value="Magnesium transport protein CorA, transmembrane region"/>
    <property type="match status" value="2"/>
</dbReference>
<keyword evidence="6 9" id="KW-1133">Transmembrane helix</keyword>
<dbReference type="Pfam" id="PF01544">
    <property type="entry name" value="CorA"/>
    <property type="match status" value="1"/>
</dbReference>
<evidence type="ECO:0000313" key="11">
    <source>
        <dbReference type="Proteomes" id="UP001175353"/>
    </source>
</evidence>
<evidence type="ECO:0000256" key="4">
    <source>
        <dbReference type="ARBA" id="ARBA00022475"/>
    </source>
</evidence>
<dbReference type="Gene3D" id="3.30.460.20">
    <property type="entry name" value="CorA soluble domain-like"/>
    <property type="match status" value="1"/>
</dbReference>
<dbReference type="GO" id="GO:0050897">
    <property type="term" value="F:cobalt ion binding"/>
    <property type="evidence" value="ECO:0007669"/>
    <property type="project" value="TreeGrafter"/>
</dbReference>
<feature type="transmembrane region" description="Helical" evidence="9">
    <location>
        <begin position="684"/>
        <end position="707"/>
    </location>
</feature>
<gene>
    <name evidence="10" type="ORF">LTR91_002938</name>
</gene>
<dbReference type="SUPFAM" id="SSF144083">
    <property type="entry name" value="Magnesium transport protein CorA, transmembrane region"/>
    <property type="match status" value="1"/>
</dbReference>
<evidence type="ECO:0000256" key="5">
    <source>
        <dbReference type="ARBA" id="ARBA00022692"/>
    </source>
</evidence>
<feature type="compositionally biased region" description="Polar residues" evidence="8">
    <location>
        <begin position="81"/>
        <end position="93"/>
    </location>
</feature>
<comment type="similarity">
    <text evidence="2">Belongs to the CorA metal ion transporter (MIT) (TC 1.A.35) family.</text>
</comment>
<feature type="region of interest" description="Disordered" evidence="8">
    <location>
        <begin position="482"/>
        <end position="525"/>
    </location>
</feature>
<evidence type="ECO:0000256" key="2">
    <source>
        <dbReference type="ARBA" id="ARBA00009765"/>
    </source>
</evidence>
<evidence type="ECO:0000256" key="9">
    <source>
        <dbReference type="SAM" id="Phobius"/>
    </source>
</evidence>
<dbReference type="GO" id="GO:0015095">
    <property type="term" value="F:magnesium ion transmembrane transporter activity"/>
    <property type="evidence" value="ECO:0007669"/>
    <property type="project" value="TreeGrafter"/>
</dbReference>
<evidence type="ECO:0000256" key="7">
    <source>
        <dbReference type="ARBA" id="ARBA00023136"/>
    </source>
</evidence>
<feature type="region of interest" description="Disordered" evidence="8">
    <location>
        <begin position="1"/>
        <end position="33"/>
    </location>
</feature>
<dbReference type="PANTHER" id="PTHR46494:SF1">
    <property type="entry name" value="CORA FAMILY METAL ION TRANSPORTER (EUROFUNG)"/>
    <property type="match status" value="1"/>
</dbReference>
<protein>
    <submittedName>
        <fullName evidence="10">Uncharacterized protein</fullName>
    </submittedName>
</protein>
<sequence length="731" mass="81613">MSGTTSFDFGSPVSRDRAPIVGPAVHHPPHARSVRDSATIAGMDGARLSFGGDVVSATNDPLHHQRSAVPVDNPDQDRRGSTISRRTTASMSNGMRHRRPARSNTVTTYHETPEHGAFMQPGAEPGIDTEAEDDRLPAHLTNLKTNCDIHVTDFSDFDLRDSEANNETLPLLLAQPRPTHLPCRWISVNGLSWDVIKALGNKYSLHRLAIEDLIHTHTRTKVDWYADHAFVVLTLQKLVRLHTHKGREGMCDCMKAEPDAGNGDRDGKTTSQGSGSSKEHWWQQSKGKSSDMLPRYVEKDGDGKLEEFVQAHSGVSAETPIKPIRTLHRYESAQIPEHTAFMEKHSVLADENLAVSVEQVSIFLLSDNTIISFFEHSAEDVEIPLLERLHSTETMLRRSCDASLMLQALIDAIVDLAVPVKDAYNKARKELQVDAMTNPDIKTSRQLHIFGEELDLLQNLFKPIVQLVNALRESVPHQHFLYRPPTEDATTTTTTTTAAQQQQRRNTDQAPVERRETERDRSNLPLYLRKTSELRKSTPRHAAAETATSVSISTLAHTYFGDVLDHCITMIQTMEQMDASSQNTSTLIFNTMGAKTNEGVMLLALVTLVFAPLTTISGYFGMNLVRISVYLEGEIVVGRRADVWRSTYRLSGSRVQSKGLAAPRRYHYSADHDPSNGSGLDHPFSFFFVVAMPTLVAFMLLVAVTMLRSNIGDWLAKRGIRALRRSRARRR</sequence>
<feature type="compositionally biased region" description="Basic and acidic residues" evidence="8">
    <location>
        <begin position="505"/>
        <end position="522"/>
    </location>
</feature>
<dbReference type="AlphaFoldDB" id="A0AAN6R0E2"/>
<dbReference type="SUPFAM" id="SSF143865">
    <property type="entry name" value="CorA soluble domain-like"/>
    <property type="match status" value="1"/>
</dbReference>
<dbReference type="InterPro" id="IPR002523">
    <property type="entry name" value="MgTranspt_CorA/ZnTranspt_ZntB"/>
</dbReference>
<proteinExistence type="inferred from homology"/>
<dbReference type="GO" id="GO:0005886">
    <property type="term" value="C:plasma membrane"/>
    <property type="evidence" value="ECO:0007669"/>
    <property type="project" value="UniProtKB-SubCell"/>
</dbReference>
<evidence type="ECO:0000256" key="1">
    <source>
        <dbReference type="ARBA" id="ARBA00004651"/>
    </source>
</evidence>
<dbReference type="PANTHER" id="PTHR46494">
    <property type="entry name" value="CORA FAMILY METAL ION TRANSPORTER (EUROFUNG)"/>
    <property type="match status" value="1"/>
</dbReference>